<dbReference type="PATRIC" id="fig|889306.3.peg.2212"/>
<evidence type="ECO:0000259" key="1">
    <source>
        <dbReference type="Pfam" id="PF14344"/>
    </source>
</evidence>
<dbReference type="STRING" id="889306.KP78_21990"/>
<evidence type="ECO:0000313" key="3">
    <source>
        <dbReference type="Proteomes" id="UP000031938"/>
    </source>
</evidence>
<reference evidence="2 3" key="1">
    <citation type="submission" date="2015-01" db="EMBL/GenBank/DDBJ databases">
        <title>Genome sequencing of Jeotgalibacillus soli.</title>
        <authorList>
            <person name="Goh K.M."/>
            <person name="Chan K.-G."/>
            <person name="Yaakop A.S."/>
            <person name="Ee R."/>
            <person name="Gan H.M."/>
            <person name="Chan C.S."/>
        </authorList>
    </citation>
    <scope>NUCLEOTIDE SEQUENCE [LARGE SCALE GENOMIC DNA]</scope>
    <source>
        <strain evidence="2 3">P9</strain>
    </source>
</reference>
<dbReference type="InterPro" id="IPR025510">
    <property type="entry name" value="DUF4397"/>
</dbReference>
<gene>
    <name evidence="2" type="ORF">KP78_21990</name>
</gene>
<protein>
    <recommendedName>
        <fullName evidence="1">DUF4397 domain-containing protein</fullName>
    </recommendedName>
</protein>
<dbReference type="AlphaFoldDB" id="A0A0C2R6G5"/>
<dbReference type="OrthoDB" id="9783299at2"/>
<dbReference type="EMBL" id="JXRP01000017">
    <property type="protein sequence ID" value="KIL45850.1"/>
    <property type="molecule type" value="Genomic_DNA"/>
</dbReference>
<dbReference type="Proteomes" id="UP000031938">
    <property type="component" value="Unassembled WGS sequence"/>
</dbReference>
<comment type="caution">
    <text evidence="2">The sequence shown here is derived from an EMBL/GenBank/DDBJ whole genome shotgun (WGS) entry which is preliminary data.</text>
</comment>
<evidence type="ECO:0000313" key="2">
    <source>
        <dbReference type="EMBL" id="KIL45850.1"/>
    </source>
</evidence>
<organism evidence="2 3">
    <name type="scientific">Jeotgalibacillus soli</name>
    <dbReference type="NCBI Taxonomy" id="889306"/>
    <lineage>
        <taxon>Bacteria</taxon>
        <taxon>Bacillati</taxon>
        <taxon>Bacillota</taxon>
        <taxon>Bacilli</taxon>
        <taxon>Bacillales</taxon>
        <taxon>Caryophanaceae</taxon>
        <taxon>Jeotgalibacillus</taxon>
    </lineage>
</organism>
<sequence>MVDNRTTMVRAAHFSPDAPAVDVGLLGGEAVFSGASFQGVTDFAELEASTYDLKVRTPDGTQIIDLSETVLDAGTAYSVYAVNTLDSIELLLLTAHELTCLRQEWGRMATENNSIAWSITIALVDQLFYLQLVSG</sequence>
<keyword evidence="3" id="KW-1185">Reference proteome</keyword>
<accession>A0A0C2R6G5</accession>
<name>A0A0C2R6G5_9BACL</name>
<feature type="domain" description="DUF4397" evidence="1">
    <location>
        <begin position="8"/>
        <end position="94"/>
    </location>
</feature>
<proteinExistence type="predicted"/>
<dbReference type="RefSeq" id="WP_052474754.1">
    <property type="nucleotide sequence ID" value="NZ_JXRP01000017.1"/>
</dbReference>
<dbReference type="Pfam" id="PF14344">
    <property type="entry name" value="DUF4397"/>
    <property type="match status" value="1"/>
</dbReference>